<dbReference type="EMBL" id="CAJVPZ010032316">
    <property type="protein sequence ID" value="CAG8741592.1"/>
    <property type="molecule type" value="Genomic_DNA"/>
</dbReference>
<evidence type="ECO:0000313" key="1">
    <source>
        <dbReference type="EMBL" id="CAG8741592.1"/>
    </source>
</evidence>
<name>A0A9N9IN48_9GLOM</name>
<proteinExistence type="predicted"/>
<dbReference type="Proteomes" id="UP000789396">
    <property type="component" value="Unassembled WGS sequence"/>
</dbReference>
<dbReference type="AlphaFoldDB" id="A0A9N9IN48"/>
<organism evidence="1 2">
    <name type="scientific">Racocetra fulgida</name>
    <dbReference type="NCBI Taxonomy" id="60492"/>
    <lineage>
        <taxon>Eukaryota</taxon>
        <taxon>Fungi</taxon>
        <taxon>Fungi incertae sedis</taxon>
        <taxon>Mucoromycota</taxon>
        <taxon>Glomeromycotina</taxon>
        <taxon>Glomeromycetes</taxon>
        <taxon>Diversisporales</taxon>
        <taxon>Gigasporaceae</taxon>
        <taxon>Racocetra</taxon>
    </lineage>
</organism>
<protein>
    <submittedName>
        <fullName evidence="1">4322_t:CDS:1</fullName>
    </submittedName>
</protein>
<keyword evidence="2" id="KW-1185">Reference proteome</keyword>
<dbReference type="OrthoDB" id="2372398at2759"/>
<gene>
    <name evidence="1" type="ORF">RFULGI_LOCUS12907</name>
</gene>
<evidence type="ECO:0000313" key="2">
    <source>
        <dbReference type="Proteomes" id="UP000789396"/>
    </source>
</evidence>
<sequence length="112" mass="13140">MWQELGYDEAIYHRTCFNIFCLEAIAKLQTFCYINIKNELNFYDEELLECDLRDNINGLTINSSQLEFEQSDELFNSFKPISGSYNNNMQSNDMDNTNLLIKEIIDLTNPAF</sequence>
<accession>A0A9N9IN48</accession>
<comment type="caution">
    <text evidence="1">The sequence shown here is derived from an EMBL/GenBank/DDBJ whole genome shotgun (WGS) entry which is preliminary data.</text>
</comment>
<reference evidence="1" key="1">
    <citation type="submission" date="2021-06" db="EMBL/GenBank/DDBJ databases">
        <authorList>
            <person name="Kallberg Y."/>
            <person name="Tangrot J."/>
            <person name="Rosling A."/>
        </authorList>
    </citation>
    <scope>NUCLEOTIDE SEQUENCE</scope>
    <source>
        <strain evidence="1">IN212</strain>
    </source>
</reference>
<feature type="non-terminal residue" evidence="1">
    <location>
        <position position="112"/>
    </location>
</feature>